<keyword evidence="3" id="KW-1185">Reference proteome</keyword>
<comment type="caution">
    <text evidence="2">The sequence shown here is derived from an EMBL/GenBank/DDBJ whole genome shotgun (WGS) entry which is preliminary data.</text>
</comment>
<protein>
    <submittedName>
        <fullName evidence="2">Uncharacterized protein</fullName>
    </submittedName>
</protein>
<proteinExistence type="predicted"/>
<dbReference type="AlphaFoldDB" id="A0A8H5H7V1"/>
<name>A0A8H5H7V1_9AGAR</name>
<evidence type="ECO:0000313" key="3">
    <source>
        <dbReference type="Proteomes" id="UP000518752"/>
    </source>
</evidence>
<organism evidence="2 3">
    <name type="scientific">Collybiopsis confluens</name>
    <dbReference type="NCBI Taxonomy" id="2823264"/>
    <lineage>
        <taxon>Eukaryota</taxon>
        <taxon>Fungi</taxon>
        <taxon>Dikarya</taxon>
        <taxon>Basidiomycota</taxon>
        <taxon>Agaricomycotina</taxon>
        <taxon>Agaricomycetes</taxon>
        <taxon>Agaricomycetidae</taxon>
        <taxon>Agaricales</taxon>
        <taxon>Marasmiineae</taxon>
        <taxon>Omphalotaceae</taxon>
        <taxon>Collybiopsis</taxon>
    </lineage>
</organism>
<dbReference type="OrthoDB" id="2908571at2759"/>
<evidence type="ECO:0000313" key="2">
    <source>
        <dbReference type="EMBL" id="KAF5378221.1"/>
    </source>
</evidence>
<gene>
    <name evidence="2" type="ORF">D9757_009151</name>
</gene>
<accession>A0A8H5H7V1</accession>
<dbReference type="Proteomes" id="UP000518752">
    <property type="component" value="Unassembled WGS sequence"/>
</dbReference>
<sequence length="244" mass="28244">MFRPRPFPFSQTRSILHLYASQSSSLRATSIKRQSPRVKTIPPTIHFRPISSATSPPDSEDEPSSGSPHSDPPENERTQRLRRMAETDIIPKELDLFAFATAELLRFELVISPTLIWRILKLFFLTPQNDYTRKLWQDWKSVYRTVQSDRQELRQLNRMLGGLLDGIIAKTEEQVRGGKKFRQSIASVAYQDYRKIKDDVDAIDVAIRLAFLLQSWAKVWKAAKFQYAETRKAVGLPPDRQLEE</sequence>
<reference evidence="2 3" key="1">
    <citation type="journal article" date="2020" name="ISME J.">
        <title>Uncovering the hidden diversity of litter-decomposition mechanisms in mushroom-forming fungi.</title>
        <authorList>
            <person name="Floudas D."/>
            <person name="Bentzer J."/>
            <person name="Ahren D."/>
            <person name="Johansson T."/>
            <person name="Persson P."/>
            <person name="Tunlid A."/>
        </authorList>
    </citation>
    <scope>NUCLEOTIDE SEQUENCE [LARGE SCALE GENOMIC DNA]</scope>
    <source>
        <strain evidence="2 3">CBS 406.79</strain>
    </source>
</reference>
<feature type="region of interest" description="Disordered" evidence="1">
    <location>
        <begin position="43"/>
        <end position="78"/>
    </location>
</feature>
<evidence type="ECO:0000256" key="1">
    <source>
        <dbReference type="SAM" id="MobiDB-lite"/>
    </source>
</evidence>
<dbReference type="EMBL" id="JAACJN010000078">
    <property type="protein sequence ID" value="KAF5378221.1"/>
    <property type="molecule type" value="Genomic_DNA"/>
</dbReference>